<sequence>MGVYIIEYSQDPNYVIGVTDQSQDNPVVLRSKNGLAPRYGFWDVNFDTGIVSLNSSGGVLAIGADRIAPESLLKLKPSASAIQWDFFSKPGYIVPRSDESLCLDDKGRVVKDGNPIWLFPINGSPAQQWRLVPLNNLKSFE</sequence>
<dbReference type="Gene3D" id="2.80.10.50">
    <property type="match status" value="1"/>
</dbReference>
<name>A0AAP4VFZ5_9BURK</name>
<dbReference type="RefSeq" id="WP_105818909.1">
    <property type="nucleotide sequence ID" value="NZ_CADEUY010000007.1"/>
</dbReference>
<dbReference type="SUPFAM" id="SSF50370">
    <property type="entry name" value="Ricin B-like lectins"/>
    <property type="match status" value="1"/>
</dbReference>
<dbReference type="InterPro" id="IPR035992">
    <property type="entry name" value="Ricin_B-like_lectins"/>
</dbReference>
<dbReference type="AlphaFoldDB" id="A0AAP4VFZ5"/>
<gene>
    <name evidence="1" type="ORF">QZM56_13755</name>
</gene>
<organism evidence="1 2">
    <name type="scientific">Burkholderia contaminans</name>
    <dbReference type="NCBI Taxonomy" id="488447"/>
    <lineage>
        <taxon>Bacteria</taxon>
        <taxon>Pseudomonadati</taxon>
        <taxon>Pseudomonadota</taxon>
        <taxon>Betaproteobacteria</taxon>
        <taxon>Burkholderiales</taxon>
        <taxon>Burkholderiaceae</taxon>
        <taxon>Burkholderia</taxon>
        <taxon>Burkholderia cepacia complex</taxon>
    </lineage>
</organism>
<dbReference type="Proteomes" id="UP001172109">
    <property type="component" value="Unassembled WGS sequence"/>
</dbReference>
<reference evidence="1" key="1">
    <citation type="submission" date="2023-07" db="EMBL/GenBank/DDBJ databases">
        <title>A collection of bacterial strains from the Burkholderia cepacia Research Laboratory and Repository.</title>
        <authorList>
            <person name="Lipuma J."/>
            <person name="Spilker T."/>
            <person name="Caverly L."/>
        </authorList>
    </citation>
    <scope>NUCLEOTIDE SEQUENCE</scope>
    <source>
        <strain evidence="1">AU44979</strain>
    </source>
</reference>
<comment type="caution">
    <text evidence="1">The sequence shown here is derived from an EMBL/GenBank/DDBJ whole genome shotgun (WGS) entry which is preliminary data.</text>
</comment>
<proteinExistence type="predicted"/>
<evidence type="ECO:0000313" key="2">
    <source>
        <dbReference type="Proteomes" id="UP001172109"/>
    </source>
</evidence>
<protein>
    <submittedName>
        <fullName evidence="1">RICIN domain-containing protein</fullName>
    </submittedName>
</protein>
<dbReference type="EMBL" id="JAUJQS010000008">
    <property type="protein sequence ID" value="MDN7565573.1"/>
    <property type="molecule type" value="Genomic_DNA"/>
</dbReference>
<accession>A0AAP4VFZ5</accession>
<dbReference type="CDD" id="cd00161">
    <property type="entry name" value="beta-trefoil_Ricin-like"/>
    <property type="match status" value="1"/>
</dbReference>
<evidence type="ECO:0000313" key="1">
    <source>
        <dbReference type="EMBL" id="MDN7565573.1"/>
    </source>
</evidence>